<keyword evidence="3" id="KW-1185">Reference proteome</keyword>
<accession>A0A1H4BUV3</accession>
<dbReference type="EMBL" id="FNQM01000006">
    <property type="protein sequence ID" value="SEA51847.1"/>
    <property type="molecule type" value="Genomic_DNA"/>
</dbReference>
<organism evidence="2 3">
    <name type="scientific">Rubrimonas cliftonensis</name>
    <dbReference type="NCBI Taxonomy" id="89524"/>
    <lineage>
        <taxon>Bacteria</taxon>
        <taxon>Pseudomonadati</taxon>
        <taxon>Pseudomonadota</taxon>
        <taxon>Alphaproteobacteria</taxon>
        <taxon>Rhodobacterales</taxon>
        <taxon>Paracoccaceae</taxon>
        <taxon>Rubrimonas</taxon>
    </lineage>
</organism>
<evidence type="ECO:0000256" key="1">
    <source>
        <dbReference type="SAM" id="SignalP"/>
    </source>
</evidence>
<dbReference type="AlphaFoldDB" id="A0A1H4BUV3"/>
<evidence type="ECO:0000313" key="2">
    <source>
        <dbReference type="EMBL" id="SEA51847.1"/>
    </source>
</evidence>
<gene>
    <name evidence="2" type="ORF">SAMN05444370_10651</name>
</gene>
<sequence>MRFVFSPLLGAVALATLTTTPAAANTIKFFADLAPLSGSGVSGRADLALDTLTNALTVKISASGLAPNQLHVQHIHGLVNADGTPGDSRTPTLADDAAPNGDGDGIIELLEGVPAYGPILFSLTDETGAFPMAPDGSIGFMQTYDLAASGNFGDGFNMGDLMPLTFREIVIHGGFLGAVGIDSGRPVEEANGVAGYKTFLPVAAGEIQAVAPVPLPAAAWMLIAGVAALAGLRRSSVSTAA</sequence>
<dbReference type="STRING" id="89524.SAMN05444370_10651"/>
<dbReference type="InterPro" id="IPR022472">
    <property type="entry name" value="VPLPA-CTERM"/>
</dbReference>
<evidence type="ECO:0000313" key="3">
    <source>
        <dbReference type="Proteomes" id="UP000198703"/>
    </source>
</evidence>
<proteinExistence type="predicted"/>
<keyword evidence="1" id="KW-0732">Signal</keyword>
<dbReference type="RefSeq" id="WP_245731020.1">
    <property type="nucleotide sequence ID" value="NZ_FNQM01000006.1"/>
</dbReference>
<feature type="signal peptide" evidence="1">
    <location>
        <begin position="1"/>
        <end position="24"/>
    </location>
</feature>
<dbReference type="NCBIfam" id="TIGR03370">
    <property type="entry name" value="VPLPA-CTERM"/>
    <property type="match status" value="1"/>
</dbReference>
<name>A0A1H4BUV3_9RHOB</name>
<dbReference type="Proteomes" id="UP000198703">
    <property type="component" value="Unassembled WGS sequence"/>
</dbReference>
<feature type="chain" id="PRO_5011650669" evidence="1">
    <location>
        <begin position="25"/>
        <end position="241"/>
    </location>
</feature>
<protein>
    <submittedName>
        <fullName evidence="2">VPLPA-CTERM protein sorting domain-containing protein</fullName>
    </submittedName>
</protein>
<reference evidence="2 3" key="1">
    <citation type="submission" date="2016-10" db="EMBL/GenBank/DDBJ databases">
        <authorList>
            <person name="de Groot N.N."/>
        </authorList>
    </citation>
    <scope>NUCLEOTIDE SEQUENCE [LARGE SCALE GENOMIC DNA]</scope>
    <source>
        <strain evidence="2 3">DSM 15345</strain>
    </source>
</reference>